<evidence type="ECO:0000259" key="3">
    <source>
        <dbReference type="Pfam" id="PF19289"/>
    </source>
</evidence>
<evidence type="ECO:0000259" key="2">
    <source>
        <dbReference type="Pfam" id="PF01523"/>
    </source>
</evidence>
<sequence length="476" mass="49776">MSTTDIGAGTRSFAPAIGKERALESLEAALRDAPADRVEAFLTSRRGDFTRFAGARIHQSQAIDDVQIMVRAEVDGRVSRSATSSFDGLARAVADSCAAATEQARFGLPKAPPRAAKAPGDSEPAVDRSILWGEDTAAWDVADHSALAGRAMNAATEAGGVAAGIFGRAVTEVAFHDREDGMSRHAVASEAQGALTVRIDDGSSHWKDLSRFSSRLAAELAIDEALAGASRTRGRAALPPGEYDVVLGPLAAGEFLDFFGAFGFTGSALSSGVGMVAQHPGELVASPLVSIHDDATADIGLPLPFDFQGTSKRDVPLIAAGRVGEVVTDRETAYALGSHSTGHFHIAREEVPHAIPMNVVMRSGEQTEAELIAGVERGVYIQRFWYTRTVDPVTSTITGVSRDACYMIENGRIAYPVESTRFTASVLGALARVDGVGAASLSQPLMNVFNGSATAPAIRVRGFALGTAPVRAEAGA</sequence>
<comment type="caution">
    <text evidence="4">The sequence shown here is derived from an EMBL/GenBank/DDBJ whole genome shotgun (WGS) entry which is preliminary data.</text>
</comment>
<evidence type="ECO:0000256" key="1">
    <source>
        <dbReference type="ARBA" id="ARBA00005836"/>
    </source>
</evidence>
<evidence type="ECO:0000313" key="5">
    <source>
        <dbReference type="Proteomes" id="UP000521075"/>
    </source>
</evidence>
<dbReference type="Pfam" id="PF01523">
    <property type="entry name" value="PmbA_TldD_1st"/>
    <property type="match status" value="1"/>
</dbReference>
<feature type="domain" description="Metalloprotease TldD/E C-terminal" evidence="3">
    <location>
        <begin position="240"/>
        <end position="465"/>
    </location>
</feature>
<dbReference type="PANTHER" id="PTHR43666">
    <property type="entry name" value="TLDD PROTEIN"/>
    <property type="match status" value="1"/>
</dbReference>
<dbReference type="InterPro" id="IPR036059">
    <property type="entry name" value="TldD/PmbA_sf"/>
</dbReference>
<feature type="domain" description="Metalloprotease TldD/E N-terminal" evidence="2">
    <location>
        <begin position="38"/>
        <end position="100"/>
    </location>
</feature>
<dbReference type="InterPro" id="IPR045569">
    <property type="entry name" value="Metalloprtase-TldD/E_C"/>
</dbReference>
<dbReference type="EMBL" id="JACCHJ010000001">
    <property type="protein sequence ID" value="NYK10572.1"/>
    <property type="molecule type" value="Genomic_DNA"/>
</dbReference>
<proteinExistence type="inferred from homology"/>
<organism evidence="4 5">
    <name type="scientific">Leifsonia naganoensis</name>
    <dbReference type="NCBI Taxonomy" id="150025"/>
    <lineage>
        <taxon>Bacteria</taxon>
        <taxon>Bacillati</taxon>
        <taxon>Actinomycetota</taxon>
        <taxon>Actinomycetes</taxon>
        <taxon>Micrococcales</taxon>
        <taxon>Microbacteriaceae</taxon>
        <taxon>Leifsonia</taxon>
    </lineage>
</organism>
<keyword evidence="4" id="KW-0378">Hydrolase</keyword>
<reference evidence="4 5" key="1">
    <citation type="submission" date="2020-07" db="EMBL/GenBank/DDBJ databases">
        <title>Sequencing the genomes of 1000 actinobacteria strains.</title>
        <authorList>
            <person name="Klenk H.-P."/>
        </authorList>
    </citation>
    <scope>NUCLEOTIDE SEQUENCE [LARGE SCALE GENOMIC DNA]</scope>
    <source>
        <strain evidence="4 5">DSM 15166</strain>
    </source>
</reference>
<dbReference type="Pfam" id="PF19289">
    <property type="entry name" value="PmbA_TldD_3rd"/>
    <property type="match status" value="1"/>
</dbReference>
<dbReference type="PANTHER" id="PTHR43666:SF1">
    <property type="entry name" value="CONSERVED PROTEIN"/>
    <property type="match status" value="1"/>
</dbReference>
<gene>
    <name evidence="4" type="ORF">HNR14_002453</name>
</gene>
<dbReference type="AlphaFoldDB" id="A0A853DN25"/>
<dbReference type="SUPFAM" id="SSF111283">
    <property type="entry name" value="Putative modulator of DNA gyrase, PmbA/TldD"/>
    <property type="match status" value="1"/>
</dbReference>
<keyword evidence="4" id="KW-0645">Protease</keyword>
<protein>
    <submittedName>
        <fullName evidence="4">Putative Zn-dependent protease</fullName>
    </submittedName>
</protein>
<dbReference type="InterPro" id="IPR035068">
    <property type="entry name" value="TldD/PmbA_N"/>
</dbReference>
<dbReference type="GO" id="GO:0008237">
    <property type="term" value="F:metallopeptidase activity"/>
    <property type="evidence" value="ECO:0007669"/>
    <property type="project" value="InterPro"/>
</dbReference>
<dbReference type="InterPro" id="IPR002510">
    <property type="entry name" value="Metalloprtase-TldD/E_N"/>
</dbReference>
<dbReference type="RefSeq" id="WP_179701285.1">
    <property type="nucleotide sequence ID" value="NZ_BAAAHA010000005.1"/>
</dbReference>
<name>A0A853DN25_9MICO</name>
<accession>A0A853DN25</accession>
<dbReference type="GO" id="GO:0006508">
    <property type="term" value="P:proteolysis"/>
    <property type="evidence" value="ECO:0007669"/>
    <property type="project" value="UniProtKB-KW"/>
</dbReference>
<keyword evidence="5" id="KW-1185">Reference proteome</keyword>
<dbReference type="Gene3D" id="3.30.2290.10">
    <property type="entry name" value="PmbA/TldD superfamily"/>
    <property type="match status" value="1"/>
</dbReference>
<evidence type="ECO:0000313" key="4">
    <source>
        <dbReference type="EMBL" id="NYK10572.1"/>
    </source>
</evidence>
<comment type="similarity">
    <text evidence="1">Belongs to the peptidase U62 family.</text>
</comment>
<dbReference type="Proteomes" id="UP000521075">
    <property type="component" value="Unassembled WGS sequence"/>
</dbReference>